<sequence>MDQPDAEPTLSASQVMRQFVQYISEDGIRRELADECILTLIGRTVKGASAVTSFLTGRYKHVGFVDAHPCDAARVSLLKDRYARSFEVLRRHQREAKPNIQLPHTLRPRAESIDDPAAADDDDDNDNNVVQSSISRVGAEIVDQVNVDVSYSEQLATPPRTRTHLHYIESVGVIEPCHQADDGGGFDQSTDALEVTLTLGYQHCSGEGSAEICLIVYKKFRPTARTTPTATGHLRTHSRMRTTLTHNVHTDDEGDVVPAPQTVRRTLFTSADSDDPDNDIAIVSLRSQTPRKRYYKSPPDVKSKRLNLGGGMRF</sequence>
<gene>
    <name evidence="2" type="primary">Dgri\GH17896</name>
    <name evidence="2" type="ORF">Dgri_GH17896</name>
</gene>
<dbReference type="InterPro" id="IPR009259">
    <property type="entry name" value="Roughex"/>
</dbReference>
<dbReference type="KEGG" id="dgr:6569244"/>
<protein>
    <submittedName>
        <fullName evidence="2">GH17896</fullName>
    </submittedName>
</protein>
<dbReference type="OMA" id="PRKRQHK"/>
<dbReference type="EMBL" id="CH916376">
    <property type="protein sequence ID" value="EDV95351.1"/>
    <property type="molecule type" value="Genomic_DNA"/>
</dbReference>
<keyword evidence="3" id="KW-1185">Reference proteome</keyword>
<organism evidence="3">
    <name type="scientific">Drosophila grimshawi</name>
    <name type="common">Hawaiian fruit fly</name>
    <name type="synonym">Idiomyia grimshawi</name>
    <dbReference type="NCBI Taxonomy" id="7222"/>
    <lineage>
        <taxon>Eukaryota</taxon>
        <taxon>Metazoa</taxon>
        <taxon>Ecdysozoa</taxon>
        <taxon>Arthropoda</taxon>
        <taxon>Hexapoda</taxon>
        <taxon>Insecta</taxon>
        <taxon>Pterygota</taxon>
        <taxon>Neoptera</taxon>
        <taxon>Endopterygota</taxon>
        <taxon>Diptera</taxon>
        <taxon>Brachycera</taxon>
        <taxon>Muscomorpha</taxon>
        <taxon>Ephydroidea</taxon>
        <taxon>Drosophilidae</taxon>
        <taxon>Drosophila</taxon>
        <taxon>Hawaiian Drosophila</taxon>
    </lineage>
</organism>
<reference evidence="2 3" key="1">
    <citation type="journal article" date="2007" name="Nature">
        <title>Evolution of genes and genomes on the Drosophila phylogeny.</title>
        <authorList>
            <consortium name="Drosophila 12 Genomes Consortium"/>
            <person name="Clark A.G."/>
            <person name="Eisen M.B."/>
            <person name="Smith D.R."/>
            <person name="Bergman C.M."/>
            <person name="Oliver B."/>
            <person name="Markow T.A."/>
            <person name="Kaufman T.C."/>
            <person name="Kellis M."/>
            <person name="Gelbart W."/>
            <person name="Iyer V.N."/>
            <person name="Pollard D.A."/>
            <person name="Sackton T.B."/>
            <person name="Larracuente A.M."/>
            <person name="Singh N.D."/>
            <person name="Abad J.P."/>
            <person name="Abt D.N."/>
            <person name="Adryan B."/>
            <person name="Aguade M."/>
            <person name="Akashi H."/>
            <person name="Anderson W.W."/>
            <person name="Aquadro C.F."/>
            <person name="Ardell D.H."/>
            <person name="Arguello R."/>
            <person name="Artieri C.G."/>
            <person name="Barbash D.A."/>
            <person name="Barker D."/>
            <person name="Barsanti P."/>
            <person name="Batterham P."/>
            <person name="Batzoglou S."/>
            <person name="Begun D."/>
            <person name="Bhutkar A."/>
            <person name="Blanco E."/>
            <person name="Bosak S.A."/>
            <person name="Bradley R.K."/>
            <person name="Brand A.D."/>
            <person name="Brent M.R."/>
            <person name="Brooks A.N."/>
            <person name="Brown R.H."/>
            <person name="Butlin R.K."/>
            <person name="Caggese C."/>
            <person name="Calvi B.R."/>
            <person name="Bernardo de Carvalho A."/>
            <person name="Caspi A."/>
            <person name="Castrezana S."/>
            <person name="Celniker S.E."/>
            <person name="Chang J.L."/>
            <person name="Chapple C."/>
            <person name="Chatterji S."/>
            <person name="Chinwalla A."/>
            <person name="Civetta A."/>
            <person name="Clifton S.W."/>
            <person name="Comeron J.M."/>
            <person name="Costello J.C."/>
            <person name="Coyne J.A."/>
            <person name="Daub J."/>
            <person name="David R.G."/>
            <person name="Delcher A.L."/>
            <person name="Delehaunty K."/>
            <person name="Do C.B."/>
            <person name="Ebling H."/>
            <person name="Edwards K."/>
            <person name="Eickbush T."/>
            <person name="Evans J.D."/>
            <person name="Filipski A."/>
            <person name="Findeiss S."/>
            <person name="Freyhult E."/>
            <person name="Fulton L."/>
            <person name="Fulton R."/>
            <person name="Garcia A.C."/>
            <person name="Gardiner A."/>
            <person name="Garfield D.A."/>
            <person name="Garvin B.E."/>
            <person name="Gibson G."/>
            <person name="Gilbert D."/>
            <person name="Gnerre S."/>
            <person name="Godfrey J."/>
            <person name="Good R."/>
            <person name="Gotea V."/>
            <person name="Gravely B."/>
            <person name="Greenberg A.J."/>
            <person name="Griffiths-Jones S."/>
            <person name="Gross S."/>
            <person name="Guigo R."/>
            <person name="Gustafson E.A."/>
            <person name="Haerty W."/>
            <person name="Hahn M.W."/>
            <person name="Halligan D.L."/>
            <person name="Halpern A.L."/>
            <person name="Halter G.M."/>
            <person name="Han M.V."/>
            <person name="Heger A."/>
            <person name="Hillier L."/>
            <person name="Hinrichs A.S."/>
            <person name="Holmes I."/>
            <person name="Hoskins R.A."/>
            <person name="Hubisz M.J."/>
            <person name="Hultmark D."/>
            <person name="Huntley M.A."/>
            <person name="Jaffe D.B."/>
            <person name="Jagadeeshan S."/>
            <person name="Jeck W.R."/>
            <person name="Johnson J."/>
            <person name="Jones C.D."/>
            <person name="Jordan W.C."/>
            <person name="Karpen G.H."/>
            <person name="Kataoka E."/>
            <person name="Keightley P.D."/>
            <person name="Kheradpour P."/>
            <person name="Kirkness E.F."/>
            <person name="Koerich L.B."/>
            <person name="Kristiansen K."/>
            <person name="Kudrna D."/>
            <person name="Kulathinal R.J."/>
            <person name="Kumar S."/>
            <person name="Kwok R."/>
            <person name="Lander E."/>
            <person name="Langley C.H."/>
            <person name="Lapoint R."/>
            <person name="Lazzaro B.P."/>
            <person name="Lee S.J."/>
            <person name="Levesque L."/>
            <person name="Li R."/>
            <person name="Lin C.F."/>
            <person name="Lin M.F."/>
            <person name="Lindblad-Toh K."/>
            <person name="Llopart A."/>
            <person name="Long M."/>
            <person name="Low L."/>
            <person name="Lozovsky E."/>
            <person name="Lu J."/>
            <person name="Luo M."/>
            <person name="Machado C.A."/>
            <person name="Makalowski W."/>
            <person name="Marzo M."/>
            <person name="Matsuda M."/>
            <person name="Matzkin L."/>
            <person name="McAllister B."/>
            <person name="McBride C.S."/>
            <person name="McKernan B."/>
            <person name="McKernan K."/>
            <person name="Mendez-Lago M."/>
            <person name="Minx P."/>
            <person name="Mollenhauer M.U."/>
            <person name="Montooth K."/>
            <person name="Mount S.M."/>
            <person name="Mu X."/>
            <person name="Myers E."/>
            <person name="Negre B."/>
            <person name="Newfeld S."/>
            <person name="Nielsen R."/>
            <person name="Noor M.A."/>
            <person name="O'Grady P."/>
            <person name="Pachter L."/>
            <person name="Papaceit M."/>
            <person name="Parisi M.J."/>
            <person name="Parisi M."/>
            <person name="Parts L."/>
            <person name="Pedersen J.S."/>
            <person name="Pesole G."/>
            <person name="Phillippy A.M."/>
            <person name="Ponting C.P."/>
            <person name="Pop M."/>
            <person name="Porcelli D."/>
            <person name="Powell J.R."/>
            <person name="Prohaska S."/>
            <person name="Pruitt K."/>
            <person name="Puig M."/>
            <person name="Quesneville H."/>
            <person name="Ram K.R."/>
            <person name="Rand D."/>
            <person name="Rasmussen M.D."/>
            <person name="Reed L.K."/>
            <person name="Reenan R."/>
            <person name="Reily A."/>
            <person name="Remington K.A."/>
            <person name="Rieger T.T."/>
            <person name="Ritchie M.G."/>
            <person name="Robin C."/>
            <person name="Rogers Y.H."/>
            <person name="Rohde C."/>
            <person name="Rozas J."/>
            <person name="Rubenfield M.J."/>
            <person name="Ruiz A."/>
            <person name="Russo S."/>
            <person name="Salzberg S.L."/>
            <person name="Sanchez-Gracia A."/>
            <person name="Saranga D.J."/>
            <person name="Sato H."/>
            <person name="Schaeffer S.W."/>
            <person name="Schatz M.C."/>
            <person name="Schlenke T."/>
            <person name="Schwartz R."/>
            <person name="Segarra C."/>
            <person name="Singh R.S."/>
            <person name="Sirot L."/>
            <person name="Sirota M."/>
            <person name="Sisneros N.B."/>
            <person name="Smith C.D."/>
            <person name="Smith T.F."/>
            <person name="Spieth J."/>
            <person name="Stage D.E."/>
            <person name="Stark A."/>
            <person name="Stephan W."/>
            <person name="Strausberg R.L."/>
            <person name="Strempel S."/>
            <person name="Sturgill D."/>
            <person name="Sutton G."/>
            <person name="Sutton G.G."/>
            <person name="Tao W."/>
            <person name="Teichmann S."/>
            <person name="Tobari Y.N."/>
            <person name="Tomimura Y."/>
            <person name="Tsolas J.M."/>
            <person name="Valente V.L."/>
            <person name="Venter E."/>
            <person name="Venter J.C."/>
            <person name="Vicario S."/>
            <person name="Vieira F.G."/>
            <person name="Vilella A.J."/>
            <person name="Villasante A."/>
            <person name="Walenz B."/>
            <person name="Wang J."/>
            <person name="Wasserman M."/>
            <person name="Watts T."/>
            <person name="Wilson D."/>
            <person name="Wilson R.K."/>
            <person name="Wing R.A."/>
            <person name="Wolfner M.F."/>
            <person name="Wong A."/>
            <person name="Wong G.K."/>
            <person name="Wu C.I."/>
            <person name="Wu G."/>
            <person name="Yamamoto D."/>
            <person name="Yang H.P."/>
            <person name="Yang S.P."/>
            <person name="Yorke J.A."/>
            <person name="Yoshida K."/>
            <person name="Zdobnov E."/>
            <person name="Zhang P."/>
            <person name="Zhang Y."/>
            <person name="Zimin A.V."/>
            <person name="Baldwin J."/>
            <person name="Abdouelleil A."/>
            <person name="Abdulkadir J."/>
            <person name="Abebe A."/>
            <person name="Abera B."/>
            <person name="Abreu J."/>
            <person name="Acer S.C."/>
            <person name="Aftuck L."/>
            <person name="Alexander A."/>
            <person name="An P."/>
            <person name="Anderson E."/>
            <person name="Anderson S."/>
            <person name="Arachi H."/>
            <person name="Azer M."/>
            <person name="Bachantsang P."/>
            <person name="Barry A."/>
            <person name="Bayul T."/>
            <person name="Berlin A."/>
            <person name="Bessette D."/>
            <person name="Bloom T."/>
            <person name="Blye J."/>
            <person name="Boguslavskiy L."/>
            <person name="Bonnet C."/>
            <person name="Boukhgalter B."/>
            <person name="Bourzgui I."/>
            <person name="Brown A."/>
            <person name="Cahill P."/>
            <person name="Channer S."/>
            <person name="Cheshatsang Y."/>
            <person name="Chuda L."/>
            <person name="Citroen M."/>
            <person name="Collymore A."/>
            <person name="Cooke P."/>
            <person name="Costello M."/>
            <person name="D'Aco K."/>
            <person name="Daza R."/>
            <person name="De Haan G."/>
            <person name="DeGray S."/>
            <person name="DeMaso C."/>
            <person name="Dhargay N."/>
            <person name="Dooley K."/>
            <person name="Dooley E."/>
            <person name="Doricent M."/>
            <person name="Dorje P."/>
            <person name="Dorjee K."/>
            <person name="Dupes A."/>
            <person name="Elong R."/>
            <person name="Falk J."/>
            <person name="Farina A."/>
            <person name="Faro S."/>
            <person name="Ferguson D."/>
            <person name="Fisher S."/>
            <person name="Foley C.D."/>
            <person name="Franke A."/>
            <person name="Friedrich D."/>
            <person name="Gadbois L."/>
            <person name="Gearin G."/>
            <person name="Gearin C.R."/>
            <person name="Giannoukos G."/>
            <person name="Goode T."/>
            <person name="Graham J."/>
            <person name="Grandbois E."/>
            <person name="Grewal S."/>
            <person name="Gyaltsen K."/>
            <person name="Hafez N."/>
            <person name="Hagos B."/>
            <person name="Hall J."/>
            <person name="Henson C."/>
            <person name="Hollinger A."/>
            <person name="Honan T."/>
            <person name="Huard M.D."/>
            <person name="Hughes L."/>
            <person name="Hurhula B."/>
            <person name="Husby M.E."/>
            <person name="Kamat A."/>
            <person name="Kanga B."/>
            <person name="Kashin S."/>
            <person name="Khazanovich D."/>
            <person name="Kisner P."/>
            <person name="Lance K."/>
            <person name="Lara M."/>
            <person name="Lee W."/>
            <person name="Lennon N."/>
            <person name="Letendre F."/>
            <person name="LeVine R."/>
            <person name="Lipovsky A."/>
            <person name="Liu X."/>
            <person name="Liu J."/>
            <person name="Liu S."/>
            <person name="Lokyitsang T."/>
            <person name="Lokyitsang Y."/>
            <person name="Lubonja R."/>
            <person name="Lui A."/>
            <person name="MacDonald P."/>
            <person name="Magnisalis V."/>
            <person name="Maru K."/>
            <person name="Matthews C."/>
            <person name="McCusker W."/>
            <person name="McDonough S."/>
            <person name="Mehta T."/>
            <person name="Meldrim J."/>
            <person name="Meneus L."/>
            <person name="Mihai O."/>
            <person name="Mihalev A."/>
            <person name="Mihova T."/>
            <person name="Mittelman R."/>
            <person name="Mlenga V."/>
            <person name="Montmayeur A."/>
            <person name="Mulrain L."/>
            <person name="Navidi A."/>
            <person name="Naylor J."/>
            <person name="Negash T."/>
            <person name="Nguyen T."/>
            <person name="Nguyen N."/>
            <person name="Nicol R."/>
            <person name="Norbu C."/>
            <person name="Norbu N."/>
            <person name="Novod N."/>
            <person name="O'Neill B."/>
            <person name="Osman S."/>
            <person name="Markiewicz E."/>
            <person name="Oyono O.L."/>
            <person name="Patti C."/>
            <person name="Phunkhang P."/>
            <person name="Pierre F."/>
            <person name="Priest M."/>
            <person name="Raghuraman S."/>
            <person name="Rege F."/>
            <person name="Reyes R."/>
            <person name="Rise C."/>
            <person name="Rogov P."/>
            <person name="Ross K."/>
            <person name="Ryan E."/>
            <person name="Settipalli S."/>
            <person name="Shea T."/>
            <person name="Sherpa N."/>
            <person name="Shi L."/>
            <person name="Shih D."/>
            <person name="Sparrow T."/>
            <person name="Spaulding J."/>
            <person name="Stalker J."/>
            <person name="Stange-Thomann N."/>
            <person name="Stavropoulos S."/>
            <person name="Stone C."/>
            <person name="Strader C."/>
            <person name="Tesfaye S."/>
            <person name="Thomson T."/>
            <person name="Thoulutsang Y."/>
            <person name="Thoulutsang D."/>
            <person name="Topham K."/>
            <person name="Topping I."/>
            <person name="Tsamla T."/>
            <person name="Vassiliev H."/>
            <person name="Vo A."/>
            <person name="Wangchuk T."/>
            <person name="Wangdi T."/>
            <person name="Weiand M."/>
            <person name="Wilkinson J."/>
            <person name="Wilson A."/>
            <person name="Yadav S."/>
            <person name="Young G."/>
            <person name="Yu Q."/>
            <person name="Zembek L."/>
            <person name="Zhong D."/>
            <person name="Zimmer A."/>
            <person name="Zwirko Z."/>
            <person name="Jaffe D.B."/>
            <person name="Alvarez P."/>
            <person name="Brockman W."/>
            <person name="Butler J."/>
            <person name="Chin C."/>
            <person name="Gnerre S."/>
            <person name="Grabherr M."/>
            <person name="Kleber M."/>
            <person name="Mauceli E."/>
            <person name="MacCallum I."/>
        </authorList>
    </citation>
    <scope>NUCLEOTIDE SEQUENCE [LARGE SCALE GENOMIC DNA]</scope>
    <source>
        <strain evidence="3">Tucson 15287-2541.00</strain>
    </source>
</reference>
<dbReference type="InParanoid" id="B4JX75"/>
<dbReference type="HOGENOM" id="CLU_829681_0_0_1"/>
<evidence type="ECO:0000256" key="1">
    <source>
        <dbReference type="SAM" id="MobiDB-lite"/>
    </source>
</evidence>
<evidence type="ECO:0000313" key="2">
    <source>
        <dbReference type="EMBL" id="EDV95351.1"/>
    </source>
</evidence>
<feature type="region of interest" description="Disordered" evidence="1">
    <location>
        <begin position="291"/>
        <end position="314"/>
    </location>
</feature>
<evidence type="ECO:0000313" key="3">
    <source>
        <dbReference type="Proteomes" id="UP000001070"/>
    </source>
</evidence>
<dbReference type="AlphaFoldDB" id="B4JX75"/>
<proteinExistence type="predicted"/>
<dbReference type="eggNOG" id="ENOG502TCUG">
    <property type="taxonomic scope" value="Eukaryota"/>
</dbReference>
<dbReference type="Proteomes" id="UP000001070">
    <property type="component" value="Unassembled WGS sequence"/>
</dbReference>
<accession>B4JX75</accession>
<dbReference type="STRING" id="7222.B4JX75"/>
<dbReference type="Pfam" id="PF06020">
    <property type="entry name" value="Roughex"/>
    <property type="match status" value="2"/>
</dbReference>
<name>B4JX75_DROGR</name>
<dbReference type="FunCoup" id="B4JX75">
    <property type="interactions" value="182"/>
</dbReference>
<dbReference type="OrthoDB" id="7860718at2759"/>
<dbReference type="PhylomeDB" id="B4JX75"/>